<feature type="compositionally biased region" description="Basic and acidic residues" evidence="1">
    <location>
        <begin position="81"/>
        <end position="107"/>
    </location>
</feature>
<evidence type="ECO:0000313" key="3">
    <source>
        <dbReference type="Proteomes" id="UP000593566"/>
    </source>
</evidence>
<dbReference type="EMBL" id="JACCJB010000008">
    <property type="protein sequence ID" value="KAF6225221.1"/>
    <property type="molecule type" value="Genomic_DNA"/>
</dbReference>
<sequence length="156" mass="17845">MVPEPKTNNSKDGAGKQYSRDSIRCLVRVNEIDAQHDFWDDCDRKISDISPKIMQIKRADVMDILARVPRLRWMSKSRKEKAREGEGEGDDGKEGRWDRVSRRERATHGNAPTTFESQRPFDSQGNQGLACEACVVSGSCIWPKSKWGYAEEERVE</sequence>
<name>A0A8H6CL80_9LECA</name>
<gene>
    <name evidence="2" type="ORF">HO133_010418</name>
</gene>
<accession>A0A8H6CL80</accession>
<protein>
    <submittedName>
        <fullName evidence="2">Uncharacterized protein</fullName>
    </submittedName>
</protein>
<evidence type="ECO:0000313" key="2">
    <source>
        <dbReference type="EMBL" id="KAF6225221.1"/>
    </source>
</evidence>
<organism evidence="2 3">
    <name type="scientific">Letharia lupina</name>
    <dbReference type="NCBI Taxonomy" id="560253"/>
    <lineage>
        <taxon>Eukaryota</taxon>
        <taxon>Fungi</taxon>
        <taxon>Dikarya</taxon>
        <taxon>Ascomycota</taxon>
        <taxon>Pezizomycotina</taxon>
        <taxon>Lecanoromycetes</taxon>
        <taxon>OSLEUM clade</taxon>
        <taxon>Lecanoromycetidae</taxon>
        <taxon>Lecanorales</taxon>
        <taxon>Lecanorineae</taxon>
        <taxon>Parmeliaceae</taxon>
        <taxon>Letharia</taxon>
    </lineage>
</organism>
<reference evidence="2 3" key="1">
    <citation type="journal article" date="2020" name="Genomics">
        <title>Complete, high-quality genomes from long-read metagenomic sequencing of two wolf lichen thalli reveals enigmatic genome architecture.</title>
        <authorList>
            <person name="McKenzie S.K."/>
            <person name="Walston R.F."/>
            <person name="Allen J.L."/>
        </authorList>
    </citation>
    <scope>NUCLEOTIDE SEQUENCE [LARGE SCALE GENOMIC DNA]</scope>
    <source>
        <strain evidence="2">WasteWater1</strain>
    </source>
</reference>
<keyword evidence="3" id="KW-1185">Reference proteome</keyword>
<feature type="compositionally biased region" description="Polar residues" evidence="1">
    <location>
        <begin position="1"/>
        <end position="11"/>
    </location>
</feature>
<evidence type="ECO:0000256" key="1">
    <source>
        <dbReference type="SAM" id="MobiDB-lite"/>
    </source>
</evidence>
<feature type="region of interest" description="Disordered" evidence="1">
    <location>
        <begin position="75"/>
        <end position="124"/>
    </location>
</feature>
<dbReference type="RefSeq" id="XP_037154088.1">
    <property type="nucleotide sequence ID" value="XM_037301271.1"/>
</dbReference>
<feature type="region of interest" description="Disordered" evidence="1">
    <location>
        <begin position="1"/>
        <end position="20"/>
    </location>
</feature>
<dbReference type="AlphaFoldDB" id="A0A8H6CL80"/>
<feature type="compositionally biased region" description="Polar residues" evidence="1">
    <location>
        <begin position="110"/>
        <end position="124"/>
    </location>
</feature>
<dbReference type="Proteomes" id="UP000593566">
    <property type="component" value="Unassembled WGS sequence"/>
</dbReference>
<comment type="caution">
    <text evidence="2">The sequence shown here is derived from an EMBL/GenBank/DDBJ whole genome shotgun (WGS) entry which is preliminary data.</text>
</comment>
<proteinExistence type="predicted"/>
<dbReference type="GeneID" id="59338809"/>